<evidence type="ECO:0000256" key="3">
    <source>
        <dbReference type="SAM" id="Phobius"/>
    </source>
</evidence>
<keyword evidence="3" id="KW-0812">Transmembrane</keyword>
<feature type="region of interest" description="Disordered" evidence="2">
    <location>
        <begin position="183"/>
        <end position="239"/>
    </location>
</feature>
<evidence type="ECO:0000313" key="5">
    <source>
        <dbReference type="Proteomes" id="UP000092462"/>
    </source>
</evidence>
<sequence>MMALKPKMKSHYRGHKMSVWLNLIPQLHQPGDPEVSMRHHHFRERDPSYYAGECVKCPINIHAEPMFNQSDSHPLQFAGAVRAESFTRPKLLYPADPVNSVQESRQENYNPECTPDPTLGEALQDTEDTTLSAEDEEELLQKLATRHYYSYTAALGVTVGVGCLLLILNMLIFAGIYYQRDRSRRKNRTLRRHQNTPSSGHGSPVDGEIPLTVRPNNSPNGKKQSEPPPNYTTLQKRSPCTLRKDQCGTLTRKGHSDKCKQ</sequence>
<organism evidence="4 5">
    <name type="scientific">Phlebotomus papatasi</name>
    <name type="common">Sandfly</name>
    <dbReference type="NCBI Taxonomy" id="29031"/>
    <lineage>
        <taxon>Eukaryota</taxon>
        <taxon>Metazoa</taxon>
        <taxon>Ecdysozoa</taxon>
        <taxon>Arthropoda</taxon>
        <taxon>Hexapoda</taxon>
        <taxon>Insecta</taxon>
        <taxon>Pterygota</taxon>
        <taxon>Neoptera</taxon>
        <taxon>Endopterygota</taxon>
        <taxon>Diptera</taxon>
        <taxon>Nematocera</taxon>
        <taxon>Psychodoidea</taxon>
        <taxon>Psychodidae</taxon>
        <taxon>Phlebotomus</taxon>
        <taxon>Phlebotomus</taxon>
    </lineage>
</organism>
<keyword evidence="3" id="KW-0472">Membrane</keyword>
<accession>A0A1B0D6H5</accession>
<protein>
    <submittedName>
        <fullName evidence="4">Uncharacterized protein</fullName>
    </submittedName>
</protein>
<feature type="compositionally biased region" description="Polar residues" evidence="2">
    <location>
        <begin position="99"/>
        <end position="111"/>
    </location>
</feature>
<proteinExistence type="inferred from homology"/>
<dbReference type="EnsemblMetazoa" id="PPAI003084-RA">
    <property type="protein sequence ID" value="PPAI003084-PA"/>
    <property type="gene ID" value="PPAI003084"/>
</dbReference>
<reference evidence="4" key="1">
    <citation type="submission" date="2022-08" db="UniProtKB">
        <authorList>
            <consortium name="EnsemblMetazoa"/>
        </authorList>
    </citation>
    <scope>IDENTIFICATION</scope>
    <source>
        <strain evidence="4">Israel</strain>
    </source>
</reference>
<dbReference type="Proteomes" id="UP000092462">
    <property type="component" value="Unassembled WGS sequence"/>
</dbReference>
<dbReference type="PANTHER" id="PTHR43903">
    <property type="entry name" value="NEUROLIGIN"/>
    <property type="match status" value="1"/>
</dbReference>
<evidence type="ECO:0000256" key="2">
    <source>
        <dbReference type="SAM" id="MobiDB-lite"/>
    </source>
</evidence>
<dbReference type="VEuPathDB" id="VectorBase:PPAPM1_011496"/>
<dbReference type="InterPro" id="IPR051093">
    <property type="entry name" value="Neuroligin/BSAL"/>
</dbReference>
<feature type="compositionally biased region" description="Basic residues" evidence="2">
    <location>
        <begin position="183"/>
        <end position="194"/>
    </location>
</feature>
<dbReference type="VEuPathDB" id="VectorBase:PPAI003084"/>
<keyword evidence="5" id="KW-1185">Reference proteome</keyword>
<comment type="similarity">
    <text evidence="1">Belongs to the type-B carboxylesterase/lipase family.</text>
</comment>
<feature type="region of interest" description="Disordered" evidence="2">
    <location>
        <begin position="99"/>
        <end position="122"/>
    </location>
</feature>
<evidence type="ECO:0000256" key="1">
    <source>
        <dbReference type="ARBA" id="ARBA00005964"/>
    </source>
</evidence>
<dbReference type="AlphaFoldDB" id="A0A1B0D6H5"/>
<keyword evidence="3" id="KW-1133">Transmembrane helix</keyword>
<name>A0A1B0D6H5_PHLPP</name>
<evidence type="ECO:0000313" key="4">
    <source>
        <dbReference type="EnsemblMetazoa" id="PPAI003084-PA"/>
    </source>
</evidence>
<feature type="transmembrane region" description="Helical" evidence="3">
    <location>
        <begin position="148"/>
        <end position="178"/>
    </location>
</feature>
<dbReference type="EMBL" id="AJVK01026023">
    <property type="status" value="NOT_ANNOTATED_CDS"/>
    <property type="molecule type" value="Genomic_DNA"/>
</dbReference>